<accession>M3Z5S5</accession>
<reference evidence="2" key="1">
    <citation type="submission" date="2024-06" db="UniProtKB">
        <authorList>
            <consortium name="Ensembl"/>
        </authorList>
    </citation>
    <scope>IDENTIFICATION</scope>
</reference>
<feature type="compositionally biased region" description="Basic residues" evidence="1">
    <location>
        <begin position="301"/>
        <end position="315"/>
    </location>
</feature>
<feature type="region of interest" description="Disordered" evidence="1">
    <location>
        <begin position="376"/>
        <end position="415"/>
    </location>
</feature>
<sequence>KAPNFLDPLFRDSREKTEHLAPPRGSLRRSHFLTRLSARCVGRSPALACGWVNQTYAHSVRATGRASPAALRPQGSPALPPRARPPTARAPLPPSPDHVGVLEGLQVPQHRHLADRRERHALLARLHPHALQRHETASVLQVPGLEHLPIGALPDLRHVLVLLVRAAQAVLLHAAQTPPGAAPLARAGGALGSLATAARLFPDSPARSLTPRSSVSLSLAPADYHVQALGFSRPLGLDGATSPRAGATPVPPRNSACRVAKERADPSSALPEAQSSAQTPKRLHSLCPSASQSTILPPKKRDGRTRKSAIRHPRRLPPGSRRLPSSYFIKTPTLPSARSCPLPGCLILPGSSEKSEVTFLSLQSWSRLSAERLQGPLGDERSARDAVEREGACRAAQSVPGARGRGGAGHVNVTA</sequence>
<dbReference type="InParanoid" id="M3Z5S5"/>
<dbReference type="Ensembl" id="ENSMPUT00000019212.1">
    <property type="protein sequence ID" value="ENSMPUP00000018937.1"/>
    <property type="gene ID" value="ENSMPUG00000019060.1"/>
</dbReference>
<dbReference type="HOGENOM" id="CLU_663154_0_0_1"/>
<organism evidence="2">
    <name type="scientific">Mustela putorius furo</name>
    <name type="common">European domestic ferret</name>
    <name type="synonym">Mustela furo</name>
    <dbReference type="NCBI Taxonomy" id="9669"/>
    <lineage>
        <taxon>Eukaryota</taxon>
        <taxon>Metazoa</taxon>
        <taxon>Chordata</taxon>
        <taxon>Craniata</taxon>
        <taxon>Vertebrata</taxon>
        <taxon>Euteleostomi</taxon>
        <taxon>Mammalia</taxon>
        <taxon>Eutheria</taxon>
        <taxon>Laurasiatheria</taxon>
        <taxon>Carnivora</taxon>
        <taxon>Caniformia</taxon>
        <taxon>Musteloidea</taxon>
        <taxon>Mustelidae</taxon>
        <taxon>Mustelinae</taxon>
        <taxon>Mustela</taxon>
    </lineage>
</organism>
<dbReference type="EMBL" id="AEYP01089192">
    <property type="status" value="NOT_ANNOTATED_CDS"/>
    <property type="molecule type" value="Genomic_DNA"/>
</dbReference>
<feature type="compositionally biased region" description="Low complexity" evidence="1">
    <location>
        <begin position="317"/>
        <end position="326"/>
    </location>
</feature>
<name>M3Z5S5_MUSPF</name>
<proteinExistence type="predicted"/>
<feature type="compositionally biased region" description="Basic and acidic residues" evidence="1">
    <location>
        <begin position="378"/>
        <end position="392"/>
    </location>
</feature>
<feature type="region of interest" description="Disordered" evidence="1">
    <location>
        <begin position="240"/>
        <end position="326"/>
    </location>
</feature>
<dbReference type="AlphaFoldDB" id="M3Z5S5"/>
<evidence type="ECO:0000313" key="2">
    <source>
        <dbReference type="Ensembl" id="ENSMPUP00000018937.1"/>
    </source>
</evidence>
<feature type="region of interest" description="Disordered" evidence="1">
    <location>
        <begin position="65"/>
        <end position="94"/>
    </location>
</feature>
<evidence type="ECO:0000256" key="1">
    <source>
        <dbReference type="SAM" id="MobiDB-lite"/>
    </source>
</evidence>
<protein>
    <submittedName>
        <fullName evidence="2">Uncharacterized protein</fullName>
    </submittedName>
</protein>